<protein>
    <submittedName>
        <fullName evidence="2">Uncharacterized protein</fullName>
    </submittedName>
</protein>
<evidence type="ECO:0000313" key="2">
    <source>
        <dbReference type="EMBL" id="KAE8153486.1"/>
    </source>
</evidence>
<keyword evidence="1" id="KW-0812">Transmembrane</keyword>
<name>A0A5N6U4G5_ASPAV</name>
<keyword evidence="1" id="KW-0472">Membrane</keyword>
<dbReference type="EMBL" id="ML742038">
    <property type="protein sequence ID" value="KAE8153486.1"/>
    <property type="molecule type" value="Genomic_DNA"/>
</dbReference>
<dbReference type="Proteomes" id="UP000325780">
    <property type="component" value="Unassembled WGS sequence"/>
</dbReference>
<accession>A0A5N6U4G5</accession>
<feature type="transmembrane region" description="Helical" evidence="1">
    <location>
        <begin position="71"/>
        <end position="92"/>
    </location>
</feature>
<keyword evidence="1" id="KW-1133">Transmembrane helix</keyword>
<evidence type="ECO:0000256" key="1">
    <source>
        <dbReference type="SAM" id="Phobius"/>
    </source>
</evidence>
<gene>
    <name evidence="2" type="ORF">BDV25DRAFT_149233</name>
</gene>
<dbReference type="AlphaFoldDB" id="A0A5N6U4G5"/>
<reference evidence="2 3" key="1">
    <citation type="submission" date="2019-04" db="EMBL/GenBank/DDBJ databases">
        <title>Friends and foes A comparative genomics study of 23 Aspergillus species from section Flavi.</title>
        <authorList>
            <consortium name="DOE Joint Genome Institute"/>
            <person name="Kjaerbolling I."/>
            <person name="Vesth T."/>
            <person name="Frisvad J.C."/>
            <person name="Nybo J.L."/>
            <person name="Theobald S."/>
            <person name="Kildgaard S."/>
            <person name="Isbrandt T."/>
            <person name="Kuo A."/>
            <person name="Sato A."/>
            <person name="Lyhne E.K."/>
            <person name="Kogle M.E."/>
            <person name="Wiebenga A."/>
            <person name="Kun R.S."/>
            <person name="Lubbers R.J."/>
            <person name="Makela M.R."/>
            <person name="Barry K."/>
            <person name="Chovatia M."/>
            <person name="Clum A."/>
            <person name="Daum C."/>
            <person name="Haridas S."/>
            <person name="He G."/>
            <person name="LaButti K."/>
            <person name="Lipzen A."/>
            <person name="Mondo S."/>
            <person name="Riley R."/>
            <person name="Salamov A."/>
            <person name="Simmons B.A."/>
            <person name="Magnuson J.K."/>
            <person name="Henrissat B."/>
            <person name="Mortensen U.H."/>
            <person name="Larsen T.O."/>
            <person name="Devries R.P."/>
            <person name="Grigoriev I.V."/>
            <person name="Machida M."/>
            <person name="Baker S.E."/>
            <person name="Andersen M.R."/>
        </authorList>
    </citation>
    <scope>NUCLEOTIDE SEQUENCE [LARGE SCALE GENOMIC DNA]</scope>
    <source>
        <strain evidence="2 3">IBT 18842</strain>
    </source>
</reference>
<sequence length="133" mass="15242">MQTRHTKHVYHPTIWEYLSWYPRGVWYLQFITMSGRMDTKCSSLAPVPVPSREGSECMVNFFPWLLQGVSLNYKVGTIISPPFAVLIAYIGIIRRRGELEVISLFLAFRRTCDCGVASFIDLKHINGLSSLKN</sequence>
<keyword evidence="3" id="KW-1185">Reference proteome</keyword>
<organism evidence="2 3">
    <name type="scientific">Aspergillus avenaceus</name>
    <dbReference type="NCBI Taxonomy" id="36643"/>
    <lineage>
        <taxon>Eukaryota</taxon>
        <taxon>Fungi</taxon>
        <taxon>Dikarya</taxon>
        <taxon>Ascomycota</taxon>
        <taxon>Pezizomycotina</taxon>
        <taxon>Eurotiomycetes</taxon>
        <taxon>Eurotiomycetidae</taxon>
        <taxon>Eurotiales</taxon>
        <taxon>Aspergillaceae</taxon>
        <taxon>Aspergillus</taxon>
        <taxon>Aspergillus subgen. Circumdati</taxon>
    </lineage>
</organism>
<proteinExistence type="predicted"/>
<evidence type="ECO:0000313" key="3">
    <source>
        <dbReference type="Proteomes" id="UP000325780"/>
    </source>
</evidence>